<dbReference type="EMBL" id="ML210196">
    <property type="protein sequence ID" value="TFK24726.1"/>
    <property type="molecule type" value="Genomic_DNA"/>
</dbReference>
<keyword evidence="2" id="KW-1185">Reference proteome</keyword>
<dbReference type="AlphaFoldDB" id="A0A5C3KW03"/>
<name>A0A5C3KW03_COPMA</name>
<dbReference type="Proteomes" id="UP000307440">
    <property type="component" value="Unassembled WGS sequence"/>
</dbReference>
<protein>
    <submittedName>
        <fullName evidence="1">Uncharacterized protein</fullName>
    </submittedName>
</protein>
<gene>
    <name evidence="1" type="ORF">FA15DRAFT_406881</name>
</gene>
<organism evidence="1 2">
    <name type="scientific">Coprinopsis marcescibilis</name>
    <name type="common">Agaric fungus</name>
    <name type="synonym">Psathyrella marcescibilis</name>
    <dbReference type="NCBI Taxonomy" id="230819"/>
    <lineage>
        <taxon>Eukaryota</taxon>
        <taxon>Fungi</taxon>
        <taxon>Dikarya</taxon>
        <taxon>Basidiomycota</taxon>
        <taxon>Agaricomycotina</taxon>
        <taxon>Agaricomycetes</taxon>
        <taxon>Agaricomycetidae</taxon>
        <taxon>Agaricales</taxon>
        <taxon>Agaricineae</taxon>
        <taxon>Psathyrellaceae</taxon>
        <taxon>Coprinopsis</taxon>
    </lineage>
</organism>
<proteinExistence type="predicted"/>
<accession>A0A5C3KW03</accession>
<evidence type="ECO:0000313" key="2">
    <source>
        <dbReference type="Proteomes" id="UP000307440"/>
    </source>
</evidence>
<reference evidence="1 2" key="1">
    <citation type="journal article" date="2019" name="Nat. Ecol. Evol.">
        <title>Megaphylogeny resolves global patterns of mushroom evolution.</title>
        <authorList>
            <person name="Varga T."/>
            <person name="Krizsan K."/>
            <person name="Foldi C."/>
            <person name="Dima B."/>
            <person name="Sanchez-Garcia M."/>
            <person name="Sanchez-Ramirez S."/>
            <person name="Szollosi G.J."/>
            <person name="Szarkandi J.G."/>
            <person name="Papp V."/>
            <person name="Albert L."/>
            <person name="Andreopoulos W."/>
            <person name="Angelini C."/>
            <person name="Antonin V."/>
            <person name="Barry K.W."/>
            <person name="Bougher N.L."/>
            <person name="Buchanan P."/>
            <person name="Buyck B."/>
            <person name="Bense V."/>
            <person name="Catcheside P."/>
            <person name="Chovatia M."/>
            <person name="Cooper J."/>
            <person name="Damon W."/>
            <person name="Desjardin D."/>
            <person name="Finy P."/>
            <person name="Geml J."/>
            <person name="Haridas S."/>
            <person name="Hughes K."/>
            <person name="Justo A."/>
            <person name="Karasinski D."/>
            <person name="Kautmanova I."/>
            <person name="Kiss B."/>
            <person name="Kocsube S."/>
            <person name="Kotiranta H."/>
            <person name="LaButti K.M."/>
            <person name="Lechner B.E."/>
            <person name="Liimatainen K."/>
            <person name="Lipzen A."/>
            <person name="Lukacs Z."/>
            <person name="Mihaltcheva S."/>
            <person name="Morgado L.N."/>
            <person name="Niskanen T."/>
            <person name="Noordeloos M.E."/>
            <person name="Ohm R.A."/>
            <person name="Ortiz-Santana B."/>
            <person name="Ovrebo C."/>
            <person name="Racz N."/>
            <person name="Riley R."/>
            <person name="Savchenko A."/>
            <person name="Shiryaev A."/>
            <person name="Soop K."/>
            <person name="Spirin V."/>
            <person name="Szebenyi C."/>
            <person name="Tomsovsky M."/>
            <person name="Tulloss R.E."/>
            <person name="Uehling J."/>
            <person name="Grigoriev I.V."/>
            <person name="Vagvolgyi C."/>
            <person name="Papp T."/>
            <person name="Martin F.M."/>
            <person name="Miettinen O."/>
            <person name="Hibbett D.S."/>
            <person name="Nagy L.G."/>
        </authorList>
    </citation>
    <scope>NUCLEOTIDE SEQUENCE [LARGE SCALE GENOMIC DNA]</scope>
    <source>
        <strain evidence="1 2">CBS 121175</strain>
    </source>
</reference>
<evidence type="ECO:0000313" key="1">
    <source>
        <dbReference type="EMBL" id="TFK24726.1"/>
    </source>
</evidence>
<sequence>MCLGTHRWSRIAIAASFGRRIVKETAGGLTVYGAWKLQPSWCWNAVRRISGNAVDLLNYYSMQKMDGRCRVRNLEKMSVARVRWPGKGNKNGTTNVCCEQSCCRHLVDAVVHGRTLRASMVPKAQHKLIIPLHPNIGRKMGRRMKQLMSHIAWMPASCPVRAQWASLIAGSCYEMVQHSGLSHLAMRRNGTMRTWTTTTPV</sequence>